<proteinExistence type="predicted"/>
<accession>A0A1M6RNT6</accession>
<name>A0A1M6RNT6_XYLRU</name>
<sequence>MSIVNGHPSGVKFKLNKGATRDEQRPCFTYYLPKT</sequence>
<dbReference type="Proteomes" id="UP000184130">
    <property type="component" value="Unassembled WGS sequence"/>
</dbReference>
<evidence type="ECO:0000313" key="2">
    <source>
        <dbReference type="Proteomes" id="UP000184130"/>
    </source>
</evidence>
<organism evidence="1 2">
    <name type="scientific">Xylanibacter ruminicola</name>
    <name type="common">Prevotella ruminicola</name>
    <dbReference type="NCBI Taxonomy" id="839"/>
    <lineage>
        <taxon>Bacteria</taxon>
        <taxon>Pseudomonadati</taxon>
        <taxon>Bacteroidota</taxon>
        <taxon>Bacteroidia</taxon>
        <taxon>Bacteroidales</taxon>
        <taxon>Prevotellaceae</taxon>
        <taxon>Xylanibacter</taxon>
    </lineage>
</organism>
<dbReference type="EMBL" id="FRBD01000002">
    <property type="protein sequence ID" value="SHK34115.1"/>
    <property type="molecule type" value="Genomic_DNA"/>
</dbReference>
<protein>
    <submittedName>
        <fullName evidence="1">Uncharacterized protein</fullName>
    </submittedName>
</protein>
<evidence type="ECO:0000313" key="1">
    <source>
        <dbReference type="EMBL" id="SHK34115.1"/>
    </source>
</evidence>
<gene>
    <name evidence="1" type="ORF">SAMN05216463_10244</name>
</gene>
<dbReference type="AlphaFoldDB" id="A0A1M6RNT6"/>
<reference evidence="1 2" key="1">
    <citation type="submission" date="2016-11" db="EMBL/GenBank/DDBJ databases">
        <authorList>
            <person name="Jaros S."/>
            <person name="Januszkiewicz K."/>
            <person name="Wedrychowicz H."/>
        </authorList>
    </citation>
    <scope>NUCLEOTIDE SEQUENCE [LARGE SCALE GENOMIC DNA]</scope>
    <source>
        <strain evidence="1 2">KHT3</strain>
    </source>
</reference>